<dbReference type="PANTHER" id="PTHR13395:SF6">
    <property type="entry name" value="SISTER CHROMATID COHESION PROTEIN DCC1"/>
    <property type="match status" value="1"/>
</dbReference>
<dbReference type="GO" id="GO:0006260">
    <property type="term" value="P:DNA replication"/>
    <property type="evidence" value="ECO:0007669"/>
    <property type="project" value="UniProtKB-KW"/>
</dbReference>
<evidence type="ECO:0000256" key="2">
    <source>
        <dbReference type="ARBA" id="ARBA00022705"/>
    </source>
</evidence>
<dbReference type="GO" id="GO:0031390">
    <property type="term" value="C:Ctf18 RFC-like complex"/>
    <property type="evidence" value="ECO:0007669"/>
    <property type="project" value="InterPro"/>
</dbReference>
<name>A0AAV9Y1K8_9CRYT</name>
<comment type="caution">
    <text evidence="3">The sequence shown here is derived from an EMBL/GenBank/DDBJ whole genome shotgun (WGS) entry which is preliminary data.</text>
</comment>
<dbReference type="Pfam" id="PF09724">
    <property type="entry name" value="Dcc1"/>
    <property type="match status" value="2"/>
</dbReference>
<reference evidence="3 4" key="1">
    <citation type="submission" date="2023-10" db="EMBL/GenBank/DDBJ databases">
        <title>Comparative genomics analysis reveals potential genetic determinants of host preference in Cryptosporidium xiaoi.</title>
        <authorList>
            <person name="Xiao L."/>
            <person name="Li J."/>
        </authorList>
    </citation>
    <scope>NUCLEOTIDE SEQUENCE [LARGE SCALE GENOMIC DNA]</scope>
    <source>
        <strain evidence="3 4">52996</strain>
    </source>
</reference>
<comment type="similarity">
    <text evidence="1">Belongs to the DCC1 family.</text>
</comment>
<organism evidence="3 4">
    <name type="scientific">Cryptosporidium xiaoi</name>
    <dbReference type="NCBI Taxonomy" id="659607"/>
    <lineage>
        <taxon>Eukaryota</taxon>
        <taxon>Sar</taxon>
        <taxon>Alveolata</taxon>
        <taxon>Apicomplexa</taxon>
        <taxon>Conoidasida</taxon>
        <taxon>Coccidia</taxon>
        <taxon>Eucoccidiorida</taxon>
        <taxon>Eimeriorina</taxon>
        <taxon>Cryptosporidiidae</taxon>
        <taxon>Cryptosporidium</taxon>
    </lineage>
</organism>
<dbReference type="GO" id="GO:0000785">
    <property type="term" value="C:chromatin"/>
    <property type="evidence" value="ECO:0007669"/>
    <property type="project" value="TreeGrafter"/>
</dbReference>
<dbReference type="GO" id="GO:0034088">
    <property type="term" value="P:maintenance of mitotic sister chromatid cohesion"/>
    <property type="evidence" value="ECO:0007669"/>
    <property type="project" value="TreeGrafter"/>
</dbReference>
<evidence type="ECO:0000313" key="4">
    <source>
        <dbReference type="Proteomes" id="UP001311799"/>
    </source>
</evidence>
<dbReference type="InterPro" id="IPR019128">
    <property type="entry name" value="Dcc1"/>
</dbReference>
<dbReference type="PANTHER" id="PTHR13395">
    <property type="entry name" value="SISTER CHROMATID COHESION PROTEIN DCC1-RELATED"/>
    <property type="match status" value="1"/>
</dbReference>
<protein>
    <submittedName>
        <fullName evidence="3">Uncharacterized protein</fullName>
    </submittedName>
</protein>
<keyword evidence="2" id="KW-0235">DNA replication</keyword>
<proteinExistence type="inferred from homology"/>
<accession>A0AAV9Y1K8</accession>
<dbReference type="GO" id="GO:0000775">
    <property type="term" value="C:chromosome, centromeric region"/>
    <property type="evidence" value="ECO:0007669"/>
    <property type="project" value="TreeGrafter"/>
</dbReference>
<gene>
    <name evidence="3" type="ORF">RS030_142176</name>
</gene>
<evidence type="ECO:0000256" key="1">
    <source>
        <dbReference type="ARBA" id="ARBA00007017"/>
    </source>
</evidence>
<dbReference type="Proteomes" id="UP001311799">
    <property type="component" value="Unassembled WGS sequence"/>
</dbReference>
<keyword evidence="4" id="KW-1185">Reference proteome</keyword>
<dbReference type="AlphaFoldDB" id="A0AAV9Y1K8"/>
<dbReference type="EMBL" id="JAWDEY010000005">
    <property type="protein sequence ID" value="KAK6590717.1"/>
    <property type="molecule type" value="Genomic_DNA"/>
</dbReference>
<evidence type="ECO:0000313" key="3">
    <source>
        <dbReference type="EMBL" id="KAK6590717.1"/>
    </source>
</evidence>
<sequence length="504" mass="58361">MLDVSFHSEYSKVKSSWSLLELNQSCEKNLKSGNNIWIKGCTNDCFSVPVVICTDDETFALRRGKSSNITYLGLERKNDAKDSISDDRKTDDFVCTEKENESNSLNVKNKNLDNDVFLIGEVDSIIFLIKTPGVISQIEHIMDIHRNETKNKNSDIRFAQLFDNSQTSTRELYEYLFDYDSLMFCDVAGRWYSIEYDILLHLLSSVLQKGMSENISFSEMTLGLVKDLLSTALAELEENTISEYNVYYYTLKHALSFDFTLLQLIKHFIVVPSKNKLFNMIFPEFNFESYINMIKEDNIEGIMNGKSDLSDMRITLSHKRIQKIIAINILNKNPILKVKDYVHKFQEMSSDYIPLEIYEMEFEKKDTKDPTKSNTDTFGSNAAQNIDSSDNTDFYFGFPCMENHPDNTGVRFDIISGNAYYNEEDDTIRYLPNSKLPTDPRSRLATLFKLKKYWHISEISSFVSPVLPSTMKIEEFCISNCYFCDKNLLGKNLDLFYNKNLPLY</sequence>